<evidence type="ECO:0000313" key="2">
    <source>
        <dbReference type="Proteomes" id="UP001485226"/>
    </source>
</evidence>
<proteinExistence type="predicted"/>
<reference evidence="1 2" key="1">
    <citation type="submission" date="2024-04" db="EMBL/GenBank/DDBJ databases">
        <title>Flavobacterium sp. DGU38 16S ribosomal RNA gene Genome sequencing and assembly.</title>
        <authorList>
            <person name="Park S."/>
        </authorList>
    </citation>
    <scope>NUCLEOTIDE SEQUENCE [LARGE SCALE GENOMIC DNA]</scope>
    <source>
        <strain evidence="1 2">DGU38</strain>
    </source>
</reference>
<evidence type="ECO:0000313" key="1">
    <source>
        <dbReference type="EMBL" id="MEL1255636.1"/>
    </source>
</evidence>
<evidence type="ECO:0008006" key="3">
    <source>
        <dbReference type="Google" id="ProtNLM"/>
    </source>
</evidence>
<dbReference type="RefSeq" id="WP_341694372.1">
    <property type="nucleotide sequence ID" value="NZ_JBBYHS010000021.1"/>
</dbReference>
<keyword evidence="2" id="KW-1185">Reference proteome</keyword>
<name>A0ABU9IT88_9FLAO</name>
<sequence length="196" mass="22503">MKKYLIILILVFTGSFAQTSYIVDKKGTKTFVRPERTDIIVIDKRISYTAVGKSWEKYIKFEDLDHALIGTSLLKSFHLNQKKKSSVYFVYGEKEDKKLIGLATTVTTTYGNFVSSKTYYELYAIDNNETVIEEVGATSGNSKNKIDDRTKIASMIRKHFSDCPQLMAKLDKYDIDDEKNTSILNFFSDTEYLNCK</sequence>
<gene>
    <name evidence="1" type="ORF">AAEO57_17725</name>
</gene>
<comment type="caution">
    <text evidence="1">The sequence shown here is derived from an EMBL/GenBank/DDBJ whole genome shotgun (WGS) entry which is preliminary data.</text>
</comment>
<dbReference type="Proteomes" id="UP001485226">
    <property type="component" value="Unassembled WGS sequence"/>
</dbReference>
<protein>
    <recommendedName>
        <fullName evidence="3">DUF4468 domain-containing protein</fullName>
    </recommendedName>
</protein>
<organism evidence="1 2">
    <name type="scientific">Flavobacterium calami</name>
    <dbReference type="NCBI Taxonomy" id="3139144"/>
    <lineage>
        <taxon>Bacteria</taxon>
        <taxon>Pseudomonadati</taxon>
        <taxon>Bacteroidota</taxon>
        <taxon>Flavobacteriia</taxon>
        <taxon>Flavobacteriales</taxon>
        <taxon>Flavobacteriaceae</taxon>
        <taxon>Flavobacterium</taxon>
    </lineage>
</organism>
<dbReference type="EMBL" id="JBBYHS010000021">
    <property type="protein sequence ID" value="MEL1255636.1"/>
    <property type="molecule type" value="Genomic_DNA"/>
</dbReference>
<accession>A0ABU9IT88</accession>